<proteinExistence type="predicted"/>
<dbReference type="EMBL" id="GBRH01275083">
    <property type="protein sequence ID" value="JAD22812.1"/>
    <property type="molecule type" value="Transcribed_RNA"/>
</dbReference>
<sequence>MMQNCVIRSKLTIAQKIRFQSDVMYFA</sequence>
<dbReference type="AlphaFoldDB" id="A0A0A8YJQ0"/>
<accession>A0A0A8YJQ0</accession>
<organism evidence="1">
    <name type="scientific">Arundo donax</name>
    <name type="common">Giant reed</name>
    <name type="synonym">Donax arundinaceus</name>
    <dbReference type="NCBI Taxonomy" id="35708"/>
    <lineage>
        <taxon>Eukaryota</taxon>
        <taxon>Viridiplantae</taxon>
        <taxon>Streptophyta</taxon>
        <taxon>Embryophyta</taxon>
        <taxon>Tracheophyta</taxon>
        <taxon>Spermatophyta</taxon>
        <taxon>Magnoliopsida</taxon>
        <taxon>Liliopsida</taxon>
        <taxon>Poales</taxon>
        <taxon>Poaceae</taxon>
        <taxon>PACMAD clade</taxon>
        <taxon>Arundinoideae</taxon>
        <taxon>Arundineae</taxon>
        <taxon>Arundo</taxon>
    </lineage>
</organism>
<reference evidence="1" key="1">
    <citation type="submission" date="2014-09" db="EMBL/GenBank/DDBJ databases">
        <authorList>
            <person name="Magalhaes I.L.F."/>
            <person name="Oliveira U."/>
            <person name="Santos F.R."/>
            <person name="Vidigal T.H.D.A."/>
            <person name="Brescovit A.D."/>
            <person name="Santos A.J."/>
        </authorList>
    </citation>
    <scope>NUCLEOTIDE SEQUENCE</scope>
    <source>
        <tissue evidence="1">Shoot tissue taken approximately 20 cm above the soil surface</tissue>
    </source>
</reference>
<reference evidence="1" key="2">
    <citation type="journal article" date="2015" name="Data Brief">
        <title>Shoot transcriptome of the giant reed, Arundo donax.</title>
        <authorList>
            <person name="Barrero R.A."/>
            <person name="Guerrero F.D."/>
            <person name="Moolhuijzen P."/>
            <person name="Goolsby J.A."/>
            <person name="Tidwell J."/>
            <person name="Bellgard S.E."/>
            <person name="Bellgard M.I."/>
        </authorList>
    </citation>
    <scope>NUCLEOTIDE SEQUENCE</scope>
    <source>
        <tissue evidence="1">Shoot tissue taken approximately 20 cm above the soil surface</tissue>
    </source>
</reference>
<protein>
    <submittedName>
        <fullName evidence="1">Uncharacterized protein</fullName>
    </submittedName>
</protein>
<name>A0A0A8YJQ0_ARUDO</name>
<evidence type="ECO:0000313" key="1">
    <source>
        <dbReference type="EMBL" id="JAD22812.1"/>
    </source>
</evidence>